<keyword evidence="3" id="KW-1185">Reference proteome</keyword>
<dbReference type="OrthoDB" id="5244605at2"/>
<dbReference type="Proteomes" id="UP000289954">
    <property type="component" value="Unassembled WGS sequence"/>
</dbReference>
<evidence type="ECO:0000313" key="3">
    <source>
        <dbReference type="Proteomes" id="UP000289954"/>
    </source>
</evidence>
<sequence length="280" mass="29147">MPRLVEAALAKAVTIPSSTIHAHVDALRRRNPEATPHELVRLLEKEYLVVVAAAGGAVGAAAAAPAVGTGVALTLTASDVATFFGASAAFSLAVASVHGIDVEDVDRRRALLLATILGESGAKAVGDAAEISTSNVARILLTRMPMATVKKVNSTLTRKLVRTQLTRQGGLALGRLIPYGIGAVVGWTGARALGRTVIQGARAAFGPPPVQFPQLIEVAAEVGPDQRPKVITAERELGEQTLPTLTAVPEQRSAPRRLRGALTARRTPKVPDQNPPSSES</sequence>
<evidence type="ECO:0000256" key="1">
    <source>
        <dbReference type="SAM" id="MobiDB-lite"/>
    </source>
</evidence>
<proteinExistence type="predicted"/>
<dbReference type="RefSeq" id="WP_130781692.1">
    <property type="nucleotide sequence ID" value="NZ_BIMR01000170.1"/>
</dbReference>
<organism evidence="2 3">
    <name type="scientific">Cellulomonas biazotea</name>
    <dbReference type="NCBI Taxonomy" id="1709"/>
    <lineage>
        <taxon>Bacteria</taxon>
        <taxon>Bacillati</taxon>
        <taxon>Actinomycetota</taxon>
        <taxon>Actinomycetes</taxon>
        <taxon>Micrococcales</taxon>
        <taxon>Cellulomonadaceae</taxon>
        <taxon>Cellulomonas</taxon>
    </lineage>
</organism>
<name>A0A402DSJ5_9CELL</name>
<reference evidence="2 3" key="1">
    <citation type="submission" date="2019-01" db="EMBL/GenBank/DDBJ databases">
        <title>Draft genome sequence of Cellulomonas takizawaensis strain TKZ-21.</title>
        <authorList>
            <person name="Yamamura H."/>
            <person name="Hayashi T."/>
            <person name="Hamada M."/>
            <person name="Serisawa Y."/>
            <person name="Matsuyama K."/>
            <person name="Nakagawa Y."/>
            <person name="Otoguro M."/>
            <person name="Yanagida F."/>
            <person name="Hayakawa M."/>
        </authorList>
    </citation>
    <scope>NUCLEOTIDE SEQUENCE [LARGE SCALE GENOMIC DNA]</scope>
    <source>
        <strain evidence="2 3">NBRC12680</strain>
    </source>
</reference>
<comment type="caution">
    <text evidence="2">The sequence shown here is derived from an EMBL/GenBank/DDBJ whole genome shotgun (WGS) entry which is preliminary data.</text>
</comment>
<dbReference type="EMBL" id="BIMR01000170">
    <property type="protein sequence ID" value="GCE77088.1"/>
    <property type="molecule type" value="Genomic_DNA"/>
</dbReference>
<feature type="region of interest" description="Disordered" evidence="1">
    <location>
        <begin position="236"/>
        <end position="280"/>
    </location>
</feature>
<accession>A0A402DSJ5</accession>
<evidence type="ECO:0000313" key="2">
    <source>
        <dbReference type="EMBL" id="GCE77088.1"/>
    </source>
</evidence>
<protein>
    <submittedName>
        <fullName evidence="2">Uncharacterized protein</fullName>
    </submittedName>
</protein>
<dbReference type="AlphaFoldDB" id="A0A402DSJ5"/>
<gene>
    <name evidence="2" type="ORF">CBZ_21440</name>
</gene>